<evidence type="ECO:0000313" key="16">
    <source>
        <dbReference type="EMBL" id="QJX00620.1"/>
    </source>
</evidence>
<keyword evidence="6" id="KW-0812">Transmembrane</keyword>
<evidence type="ECO:0000256" key="2">
    <source>
        <dbReference type="ARBA" id="ARBA00004141"/>
    </source>
</evidence>
<proteinExistence type="predicted"/>
<dbReference type="Pfam" id="PF00512">
    <property type="entry name" value="HisKA"/>
    <property type="match status" value="1"/>
</dbReference>
<dbReference type="Gene3D" id="6.10.340.10">
    <property type="match status" value="1"/>
</dbReference>
<evidence type="ECO:0000256" key="8">
    <source>
        <dbReference type="ARBA" id="ARBA00022777"/>
    </source>
</evidence>
<dbReference type="EMBL" id="CP053452">
    <property type="protein sequence ID" value="QJX00620.1"/>
    <property type="molecule type" value="Genomic_DNA"/>
</dbReference>
<dbReference type="Gene3D" id="3.30.565.10">
    <property type="entry name" value="Histidine kinase-like ATPase, C-terminal domain"/>
    <property type="match status" value="1"/>
</dbReference>
<dbReference type="SUPFAM" id="SSF55874">
    <property type="entry name" value="ATPase domain of HSP90 chaperone/DNA topoisomerase II/histidine kinase"/>
    <property type="match status" value="1"/>
</dbReference>
<dbReference type="GO" id="GO:0016020">
    <property type="term" value="C:membrane"/>
    <property type="evidence" value="ECO:0007669"/>
    <property type="project" value="UniProtKB-SubCell"/>
</dbReference>
<dbReference type="InterPro" id="IPR036890">
    <property type="entry name" value="HATPase_C_sf"/>
</dbReference>
<evidence type="ECO:0000256" key="3">
    <source>
        <dbReference type="ARBA" id="ARBA00012438"/>
    </source>
</evidence>
<sequence>MSLRYRLWLSFAPLVLLLTALGGGFIYSLGVVGNRIEAILRENYRSVDAMTGLNEAAERIDSSFQYALAGRPGARAQYDENWVAFRNHYEIERNNITEPGEQEMVDRLTVLAERYRALGDRFFGPARAPADRTADYFLPDGHPGPLLVTFRQIKQVTGDIRRLNQDSMEAASHHAREAAGVARWWTSLGLLAALGATALLAWRTGRVILRPVEDLTRSARAVGDGRFDQMVTAHTQDEIGELVSAFNRMTAQLRDLRQSHAARLLRAQQASQAAIDAFPDAVLVVDRDGRVEMANPAARRVLGVVPDGDRTGPAWQPPDKLRGPLRDALQSQQAFLTQSFDQAVTYRTGDEERTYIPQVLPVRDPYGGTLGAAVVLNDVTRFRLLDEFKSDLVATAGHELKTPLAGLRLAVHLLLEETVGPLTNKQTELLIDARDNTERLVRIVDHLLALARLEHGRDQLAVRPEDAGQLLRDAADRVQSVLTGRRVVIDVPPDPLPAVAADSQRLGQVLDNLLVNAATYTDPGGQITLSARAAPNGRLELDVRDSGVGIPPQYLPHVFDKFFRIPGQTRGQGTGLGLAIVREIVTAHGGDVACESEPGKGTVFRLSLPVWAGTKTEPPTGGTS</sequence>
<dbReference type="SMART" id="SM00091">
    <property type="entry name" value="PAS"/>
    <property type="match status" value="1"/>
</dbReference>
<comment type="subcellular location">
    <subcellularLocation>
        <location evidence="2">Membrane</location>
        <topology evidence="2">Multi-pass membrane protein</topology>
    </subcellularLocation>
</comment>
<dbReference type="Gene3D" id="3.30.450.20">
    <property type="entry name" value="PAS domain"/>
    <property type="match status" value="1"/>
</dbReference>
<evidence type="ECO:0000256" key="6">
    <source>
        <dbReference type="ARBA" id="ARBA00022692"/>
    </source>
</evidence>
<dbReference type="PANTHER" id="PTHR42878:SF7">
    <property type="entry name" value="SENSOR HISTIDINE KINASE GLRK"/>
    <property type="match status" value="1"/>
</dbReference>
<evidence type="ECO:0000256" key="10">
    <source>
        <dbReference type="ARBA" id="ARBA00022989"/>
    </source>
</evidence>
<dbReference type="PANTHER" id="PTHR42878">
    <property type="entry name" value="TWO-COMPONENT HISTIDINE KINASE"/>
    <property type="match status" value="1"/>
</dbReference>
<dbReference type="Proteomes" id="UP000503447">
    <property type="component" value="Chromosome"/>
</dbReference>
<feature type="domain" description="HAMP" evidence="15">
    <location>
        <begin position="206"/>
        <end position="258"/>
    </location>
</feature>
<evidence type="ECO:0000256" key="12">
    <source>
        <dbReference type="ARBA" id="ARBA00023136"/>
    </source>
</evidence>
<dbReference type="AlphaFoldDB" id="A0A6M5Z2I7"/>
<dbReference type="PROSITE" id="PS50112">
    <property type="entry name" value="PAS"/>
    <property type="match status" value="1"/>
</dbReference>
<dbReference type="RefSeq" id="WP_171475329.1">
    <property type="nucleotide sequence ID" value="NZ_CP053452.2"/>
</dbReference>
<dbReference type="Pfam" id="PF02518">
    <property type="entry name" value="HATPase_c"/>
    <property type="match status" value="1"/>
</dbReference>
<evidence type="ECO:0000256" key="1">
    <source>
        <dbReference type="ARBA" id="ARBA00000085"/>
    </source>
</evidence>
<evidence type="ECO:0000256" key="7">
    <source>
        <dbReference type="ARBA" id="ARBA00022741"/>
    </source>
</evidence>
<keyword evidence="11" id="KW-0902">Two-component regulatory system</keyword>
<dbReference type="KEGG" id="ftj:FTUN_8252"/>
<organism evidence="16 17">
    <name type="scientific">Frigoriglobus tundricola</name>
    <dbReference type="NCBI Taxonomy" id="2774151"/>
    <lineage>
        <taxon>Bacteria</taxon>
        <taxon>Pseudomonadati</taxon>
        <taxon>Planctomycetota</taxon>
        <taxon>Planctomycetia</taxon>
        <taxon>Gemmatales</taxon>
        <taxon>Gemmataceae</taxon>
        <taxon>Frigoriglobus</taxon>
    </lineage>
</organism>
<dbReference type="GO" id="GO:0000156">
    <property type="term" value="F:phosphorelay response regulator activity"/>
    <property type="evidence" value="ECO:0007669"/>
    <property type="project" value="TreeGrafter"/>
</dbReference>
<dbReference type="SUPFAM" id="SSF158472">
    <property type="entry name" value="HAMP domain-like"/>
    <property type="match status" value="1"/>
</dbReference>
<gene>
    <name evidence="16" type="ORF">FTUN_8252</name>
</gene>
<keyword evidence="17" id="KW-1185">Reference proteome</keyword>
<dbReference type="InterPro" id="IPR005467">
    <property type="entry name" value="His_kinase_dom"/>
</dbReference>
<evidence type="ECO:0000256" key="9">
    <source>
        <dbReference type="ARBA" id="ARBA00022840"/>
    </source>
</evidence>
<dbReference type="CDD" id="cd00082">
    <property type="entry name" value="HisKA"/>
    <property type="match status" value="1"/>
</dbReference>
<dbReference type="SUPFAM" id="SSF55785">
    <property type="entry name" value="PYP-like sensor domain (PAS domain)"/>
    <property type="match status" value="1"/>
</dbReference>
<dbReference type="PROSITE" id="PS50109">
    <property type="entry name" value="HIS_KIN"/>
    <property type="match status" value="1"/>
</dbReference>
<evidence type="ECO:0000259" key="13">
    <source>
        <dbReference type="PROSITE" id="PS50109"/>
    </source>
</evidence>
<dbReference type="InterPro" id="IPR035965">
    <property type="entry name" value="PAS-like_dom_sf"/>
</dbReference>
<evidence type="ECO:0000256" key="5">
    <source>
        <dbReference type="ARBA" id="ARBA00022679"/>
    </source>
</evidence>
<dbReference type="InterPro" id="IPR003660">
    <property type="entry name" value="HAMP_dom"/>
</dbReference>
<dbReference type="InterPro" id="IPR004358">
    <property type="entry name" value="Sig_transdc_His_kin-like_C"/>
</dbReference>
<reference evidence="17" key="1">
    <citation type="submission" date="2020-05" db="EMBL/GenBank/DDBJ databases">
        <title>Frigoriglobus tundricola gen. nov., sp. nov., a psychrotolerant cellulolytic planctomycete of the family Gemmataceae with two divergent copies of 16S rRNA gene.</title>
        <authorList>
            <person name="Kulichevskaya I.S."/>
            <person name="Ivanova A.A."/>
            <person name="Naumoff D.G."/>
            <person name="Beletsky A.V."/>
            <person name="Rijpstra W.I.C."/>
            <person name="Sinninghe Damste J.S."/>
            <person name="Mardanov A.V."/>
            <person name="Ravin N.V."/>
            <person name="Dedysh S.N."/>
        </authorList>
    </citation>
    <scope>NUCLEOTIDE SEQUENCE [LARGE SCALE GENOMIC DNA]</scope>
    <source>
        <strain evidence="17">PL17</strain>
    </source>
</reference>
<keyword evidence="10" id="KW-1133">Transmembrane helix</keyword>
<dbReference type="CDD" id="cd00075">
    <property type="entry name" value="HATPase"/>
    <property type="match status" value="1"/>
</dbReference>
<dbReference type="InterPro" id="IPR000014">
    <property type="entry name" value="PAS"/>
</dbReference>
<keyword evidence="8" id="KW-0418">Kinase</keyword>
<protein>
    <recommendedName>
        <fullName evidence="3">histidine kinase</fullName>
        <ecNumber evidence="3">2.7.13.3</ecNumber>
    </recommendedName>
</protein>
<evidence type="ECO:0000259" key="14">
    <source>
        <dbReference type="PROSITE" id="PS50112"/>
    </source>
</evidence>
<keyword evidence="7" id="KW-0547">Nucleotide-binding</keyword>
<evidence type="ECO:0000256" key="4">
    <source>
        <dbReference type="ARBA" id="ARBA00022553"/>
    </source>
</evidence>
<keyword evidence="9" id="KW-0067">ATP-binding</keyword>
<dbReference type="GO" id="GO:0030295">
    <property type="term" value="F:protein kinase activator activity"/>
    <property type="evidence" value="ECO:0007669"/>
    <property type="project" value="TreeGrafter"/>
</dbReference>
<dbReference type="GO" id="GO:0000155">
    <property type="term" value="F:phosphorelay sensor kinase activity"/>
    <property type="evidence" value="ECO:0007669"/>
    <property type="project" value="InterPro"/>
</dbReference>
<accession>A0A6M5Z2I7</accession>
<feature type="domain" description="Histidine kinase" evidence="13">
    <location>
        <begin position="395"/>
        <end position="612"/>
    </location>
</feature>
<dbReference type="Gene3D" id="1.10.287.130">
    <property type="match status" value="1"/>
</dbReference>
<feature type="domain" description="PAS" evidence="14">
    <location>
        <begin position="267"/>
        <end position="307"/>
    </location>
</feature>
<dbReference type="Pfam" id="PF00672">
    <property type="entry name" value="HAMP"/>
    <property type="match status" value="1"/>
</dbReference>
<dbReference type="InterPro" id="IPR013656">
    <property type="entry name" value="PAS_4"/>
</dbReference>
<evidence type="ECO:0000259" key="15">
    <source>
        <dbReference type="PROSITE" id="PS50885"/>
    </source>
</evidence>
<dbReference type="SMART" id="SM00387">
    <property type="entry name" value="HATPase_c"/>
    <property type="match status" value="1"/>
</dbReference>
<dbReference type="EC" id="2.7.13.3" evidence="3"/>
<dbReference type="SMART" id="SM00304">
    <property type="entry name" value="HAMP"/>
    <property type="match status" value="1"/>
</dbReference>
<dbReference type="InterPro" id="IPR036097">
    <property type="entry name" value="HisK_dim/P_sf"/>
</dbReference>
<dbReference type="InterPro" id="IPR003661">
    <property type="entry name" value="HisK_dim/P_dom"/>
</dbReference>
<dbReference type="GO" id="GO:0007234">
    <property type="term" value="P:osmosensory signaling via phosphorelay pathway"/>
    <property type="evidence" value="ECO:0007669"/>
    <property type="project" value="TreeGrafter"/>
</dbReference>
<dbReference type="FunFam" id="3.30.565.10:FF:000006">
    <property type="entry name" value="Sensor histidine kinase WalK"/>
    <property type="match status" value="1"/>
</dbReference>
<dbReference type="CDD" id="cd00130">
    <property type="entry name" value="PAS"/>
    <property type="match status" value="1"/>
</dbReference>
<dbReference type="PRINTS" id="PR00344">
    <property type="entry name" value="BCTRLSENSOR"/>
</dbReference>
<name>A0A6M5Z2I7_9BACT</name>
<dbReference type="SMART" id="SM00388">
    <property type="entry name" value="HisKA"/>
    <property type="match status" value="1"/>
</dbReference>
<dbReference type="GO" id="GO:0005524">
    <property type="term" value="F:ATP binding"/>
    <property type="evidence" value="ECO:0007669"/>
    <property type="project" value="UniProtKB-KW"/>
</dbReference>
<dbReference type="InterPro" id="IPR003594">
    <property type="entry name" value="HATPase_dom"/>
</dbReference>
<dbReference type="PROSITE" id="PS50885">
    <property type="entry name" value="HAMP"/>
    <property type="match status" value="1"/>
</dbReference>
<dbReference type="InterPro" id="IPR050351">
    <property type="entry name" value="BphY/WalK/GraS-like"/>
</dbReference>
<comment type="catalytic activity">
    <reaction evidence="1">
        <text>ATP + protein L-histidine = ADP + protein N-phospho-L-histidine.</text>
        <dbReference type="EC" id="2.7.13.3"/>
    </reaction>
</comment>
<keyword evidence="5" id="KW-0808">Transferase</keyword>
<dbReference type="SUPFAM" id="SSF47384">
    <property type="entry name" value="Homodimeric domain of signal transducing histidine kinase"/>
    <property type="match status" value="1"/>
</dbReference>
<evidence type="ECO:0000313" key="17">
    <source>
        <dbReference type="Proteomes" id="UP000503447"/>
    </source>
</evidence>
<dbReference type="Pfam" id="PF08448">
    <property type="entry name" value="PAS_4"/>
    <property type="match status" value="1"/>
</dbReference>
<keyword evidence="12" id="KW-0472">Membrane</keyword>
<dbReference type="CDD" id="cd06225">
    <property type="entry name" value="HAMP"/>
    <property type="match status" value="1"/>
</dbReference>
<keyword evidence="4" id="KW-0597">Phosphoprotein</keyword>
<evidence type="ECO:0000256" key="11">
    <source>
        <dbReference type="ARBA" id="ARBA00023012"/>
    </source>
</evidence>